<dbReference type="EMBL" id="CP119312">
    <property type="protein sequence ID" value="WEK04352.1"/>
    <property type="molecule type" value="Genomic_DNA"/>
</dbReference>
<dbReference type="Gene3D" id="3.40.50.2300">
    <property type="match status" value="1"/>
</dbReference>
<dbReference type="InterPro" id="IPR035909">
    <property type="entry name" value="CheB_C"/>
</dbReference>
<feature type="active site" evidence="5 6">
    <location>
        <position position="171"/>
    </location>
</feature>
<dbReference type="GO" id="GO:0050568">
    <property type="term" value="F:protein-glutamine glutaminase activity"/>
    <property type="evidence" value="ECO:0007669"/>
    <property type="project" value="UniProtKB-UniRule"/>
</dbReference>
<dbReference type="PROSITE" id="PS50110">
    <property type="entry name" value="RESPONSE_REGULATORY"/>
    <property type="match status" value="1"/>
</dbReference>
<dbReference type="SUPFAM" id="SSF52738">
    <property type="entry name" value="Methylesterase CheB, C-terminal domain"/>
    <property type="match status" value="1"/>
</dbReference>
<evidence type="ECO:0000256" key="3">
    <source>
        <dbReference type="ARBA" id="ARBA00022801"/>
    </source>
</evidence>
<sequence length="351" mass="36853">MIQVLVVDDSALMRKLLTGIFSAAGDFAVSVARDGVDALKQIAVRRPDVITLDIHMPGLDGLDCLKRIMSENPCPVVMVSALTEEGAEETLAALDAGAVDFVAKPDGAISLRIDDMSADLVAKVRAAAGVRMPGRRRSEAIAEATSPVAMISSTAEHLSNGADGLVLIGTSTGGPTALEAVLSSLPGDLRWPVVIAQHMPASFTGPLARRLDRLSALTVVEVTSPTMLQSGHAYIGKGEADVIITRRGDRLHVTAAPMQADYLWHPSADRLVRSALQHVEADRILGVLMTGMGSDGAAAMTDLRKAGGHTIAEAQETAVVWGMPGELVRRNGAVETVPLDAIARRVGELLT</sequence>
<comment type="subcellular location">
    <subcellularLocation>
        <location evidence="5">Cytoplasm</location>
    </subcellularLocation>
</comment>
<dbReference type="InterPro" id="IPR000673">
    <property type="entry name" value="Sig_transdc_resp-reg_Me-estase"/>
</dbReference>
<dbReference type="GO" id="GO:0006935">
    <property type="term" value="P:chemotaxis"/>
    <property type="evidence" value="ECO:0007669"/>
    <property type="project" value="UniProtKB-UniRule"/>
</dbReference>
<dbReference type="Pfam" id="PF00072">
    <property type="entry name" value="Response_reg"/>
    <property type="match status" value="1"/>
</dbReference>
<reference evidence="10" key="1">
    <citation type="submission" date="2023-03" db="EMBL/GenBank/DDBJ databases">
        <title>Andean soil-derived lignocellulolytic bacterial consortium as a source of novel taxa and putative plastic-active enzymes.</title>
        <authorList>
            <person name="Diaz-Garcia L."/>
            <person name="Chuvochina M."/>
            <person name="Feuerriegel G."/>
            <person name="Bunk B."/>
            <person name="Sproer C."/>
            <person name="Streit W.R."/>
            <person name="Rodriguez L.M."/>
            <person name="Overmann J."/>
            <person name="Jimenez D.J."/>
        </authorList>
    </citation>
    <scope>NUCLEOTIDE SEQUENCE</scope>
    <source>
        <strain evidence="10">MAG 4196</strain>
    </source>
</reference>
<comment type="similarity">
    <text evidence="5">Belongs to the CheB family.</text>
</comment>
<dbReference type="PIRSF" id="PIRSF000876">
    <property type="entry name" value="RR_chemtxs_CheB"/>
    <property type="match status" value="1"/>
</dbReference>
<evidence type="ECO:0000313" key="11">
    <source>
        <dbReference type="Proteomes" id="UP001217476"/>
    </source>
</evidence>
<comment type="catalytic activity">
    <reaction evidence="5">
        <text>L-glutaminyl-[protein] + H2O = L-glutamyl-[protein] + NH4(+)</text>
        <dbReference type="Rhea" id="RHEA:16441"/>
        <dbReference type="Rhea" id="RHEA-COMP:10207"/>
        <dbReference type="Rhea" id="RHEA-COMP:10208"/>
        <dbReference type="ChEBI" id="CHEBI:15377"/>
        <dbReference type="ChEBI" id="CHEBI:28938"/>
        <dbReference type="ChEBI" id="CHEBI:29973"/>
        <dbReference type="ChEBI" id="CHEBI:30011"/>
        <dbReference type="EC" id="3.5.1.44"/>
    </reaction>
</comment>
<keyword evidence="10" id="KW-0808">Transferase</keyword>
<dbReference type="HAMAP" id="MF_00099">
    <property type="entry name" value="CheB_chemtxs"/>
    <property type="match status" value="1"/>
</dbReference>
<feature type="active site" evidence="5 6">
    <location>
        <position position="295"/>
    </location>
</feature>
<dbReference type="EC" id="3.5.1.44" evidence="5"/>
<dbReference type="CDD" id="cd17541">
    <property type="entry name" value="REC_CheB-like"/>
    <property type="match status" value="1"/>
</dbReference>
<evidence type="ECO:0000256" key="2">
    <source>
        <dbReference type="ARBA" id="ARBA00022500"/>
    </source>
</evidence>
<dbReference type="NCBIfam" id="NF001965">
    <property type="entry name" value="PRK00742.1"/>
    <property type="match status" value="1"/>
</dbReference>
<feature type="domain" description="CheB-type methylesterase" evidence="9">
    <location>
        <begin position="159"/>
        <end position="351"/>
    </location>
</feature>
<dbReference type="GO" id="GO:0000156">
    <property type="term" value="F:phosphorelay response regulator activity"/>
    <property type="evidence" value="ECO:0007669"/>
    <property type="project" value="InterPro"/>
</dbReference>
<keyword evidence="1 5" id="KW-0963">Cytoplasm</keyword>
<keyword evidence="3 5" id="KW-0378">Hydrolase</keyword>
<keyword evidence="10" id="KW-0489">Methyltransferase</keyword>
<name>A0AAJ5VVK6_9HYPH</name>
<dbReference type="CDD" id="cd16432">
    <property type="entry name" value="CheB_Rec"/>
    <property type="match status" value="1"/>
</dbReference>
<dbReference type="GO" id="GO:0005737">
    <property type="term" value="C:cytoplasm"/>
    <property type="evidence" value="ECO:0007669"/>
    <property type="project" value="UniProtKB-SubCell"/>
</dbReference>
<dbReference type="EC" id="3.1.1.61" evidence="5"/>
<keyword evidence="5 7" id="KW-0597">Phosphoprotein</keyword>
<evidence type="ECO:0000256" key="1">
    <source>
        <dbReference type="ARBA" id="ARBA00022490"/>
    </source>
</evidence>
<dbReference type="InterPro" id="IPR011006">
    <property type="entry name" value="CheY-like_superfamily"/>
</dbReference>
<accession>A0AAJ5VVK6</accession>
<feature type="modified residue" description="4-aspartylphosphate" evidence="5 7">
    <location>
        <position position="53"/>
    </location>
</feature>
<gene>
    <name evidence="5 10" type="primary">cheB</name>
    <name evidence="10" type="ORF">P0Y65_19585</name>
</gene>
<dbReference type="InterPro" id="IPR008248">
    <property type="entry name" value="CheB-like"/>
</dbReference>
<dbReference type="PROSITE" id="PS50122">
    <property type="entry name" value="CHEB"/>
    <property type="match status" value="1"/>
</dbReference>
<dbReference type="Pfam" id="PF01339">
    <property type="entry name" value="CheB_methylest"/>
    <property type="match status" value="1"/>
</dbReference>
<dbReference type="InterPro" id="IPR001789">
    <property type="entry name" value="Sig_transdc_resp-reg_receiver"/>
</dbReference>
<dbReference type="PANTHER" id="PTHR42872:SF6">
    <property type="entry name" value="PROTEIN-GLUTAMATE METHYLESTERASE_PROTEIN-GLUTAMINE GLUTAMINASE"/>
    <property type="match status" value="1"/>
</dbReference>
<comment type="domain">
    <text evidence="5">Contains a C-terminal catalytic domain, and an N-terminal region which modulates catalytic activity.</text>
</comment>
<feature type="domain" description="Response regulatory" evidence="8">
    <location>
        <begin position="3"/>
        <end position="119"/>
    </location>
</feature>
<dbReference type="Gene3D" id="3.40.50.180">
    <property type="entry name" value="Methylesterase CheB, C-terminal domain"/>
    <property type="match status" value="1"/>
</dbReference>
<feature type="active site" evidence="5 6">
    <location>
        <position position="198"/>
    </location>
</feature>
<protein>
    <recommendedName>
        <fullName evidence="5">Protein-glutamate methylesterase/protein-glutamine glutaminase</fullName>
        <ecNumber evidence="5">3.1.1.61</ecNumber>
        <ecNumber evidence="5">3.5.1.44</ecNumber>
    </recommendedName>
</protein>
<proteinExistence type="inferred from homology"/>
<dbReference type="Proteomes" id="UP001217476">
    <property type="component" value="Chromosome"/>
</dbReference>
<evidence type="ECO:0000256" key="5">
    <source>
        <dbReference type="HAMAP-Rule" id="MF_00099"/>
    </source>
</evidence>
<dbReference type="SUPFAM" id="SSF52172">
    <property type="entry name" value="CheY-like"/>
    <property type="match status" value="1"/>
</dbReference>
<dbReference type="GO" id="GO:0008984">
    <property type="term" value="F:protein-glutamate methylesterase activity"/>
    <property type="evidence" value="ECO:0007669"/>
    <property type="project" value="UniProtKB-UniRule"/>
</dbReference>
<comment type="PTM">
    <text evidence="5">Phosphorylated by CheA. Phosphorylation of the N-terminal regulatory domain activates the methylesterase activity.</text>
</comment>
<dbReference type="AlphaFoldDB" id="A0AAJ5VVK6"/>
<evidence type="ECO:0000259" key="9">
    <source>
        <dbReference type="PROSITE" id="PS50122"/>
    </source>
</evidence>
<dbReference type="SMART" id="SM00448">
    <property type="entry name" value="REC"/>
    <property type="match status" value="1"/>
</dbReference>
<evidence type="ECO:0000256" key="4">
    <source>
        <dbReference type="ARBA" id="ARBA00048267"/>
    </source>
</evidence>
<evidence type="ECO:0000313" key="10">
    <source>
        <dbReference type="EMBL" id="WEK04352.1"/>
    </source>
</evidence>
<dbReference type="GO" id="GO:0008168">
    <property type="term" value="F:methyltransferase activity"/>
    <property type="evidence" value="ECO:0007669"/>
    <property type="project" value="UniProtKB-KW"/>
</dbReference>
<evidence type="ECO:0000259" key="8">
    <source>
        <dbReference type="PROSITE" id="PS50110"/>
    </source>
</evidence>
<keyword evidence="2 5" id="KW-0145">Chemotaxis</keyword>
<comment type="function">
    <text evidence="5">Involved in chemotaxis. Part of a chemotaxis signal transduction system that modulates chemotaxis in response to various stimuli. Catalyzes the demethylation of specific methylglutamate residues introduced into the chemoreceptors (methyl-accepting chemotaxis proteins or MCP) by CheR. Also mediates the irreversible deamidation of specific glutamine residues to glutamic acid.</text>
</comment>
<organism evidence="10 11">
    <name type="scientific">Candidatus Devosia phytovorans</name>
    <dbReference type="NCBI Taxonomy" id="3121372"/>
    <lineage>
        <taxon>Bacteria</taxon>
        <taxon>Pseudomonadati</taxon>
        <taxon>Pseudomonadota</taxon>
        <taxon>Alphaproteobacteria</taxon>
        <taxon>Hyphomicrobiales</taxon>
        <taxon>Devosiaceae</taxon>
        <taxon>Devosia</taxon>
    </lineage>
</organism>
<comment type="catalytic activity">
    <reaction evidence="4 5">
        <text>[protein]-L-glutamate 5-O-methyl ester + H2O = L-glutamyl-[protein] + methanol + H(+)</text>
        <dbReference type="Rhea" id="RHEA:23236"/>
        <dbReference type="Rhea" id="RHEA-COMP:10208"/>
        <dbReference type="Rhea" id="RHEA-COMP:10311"/>
        <dbReference type="ChEBI" id="CHEBI:15377"/>
        <dbReference type="ChEBI" id="CHEBI:15378"/>
        <dbReference type="ChEBI" id="CHEBI:17790"/>
        <dbReference type="ChEBI" id="CHEBI:29973"/>
        <dbReference type="ChEBI" id="CHEBI:82795"/>
        <dbReference type="EC" id="3.1.1.61"/>
    </reaction>
</comment>
<evidence type="ECO:0000256" key="6">
    <source>
        <dbReference type="PROSITE-ProRule" id="PRU00050"/>
    </source>
</evidence>
<dbReference type="PANTHER" id="PTHR42872">
    <property type="entry name" value="PROTEIN-GLUTAMATE METHYLESTERASE/PROTEIN-GLUTAMINE GLUTAMINASE"/>
    <property type="match status" value="1"/>
</dbReference>
<evidence type="ECO:0000256" key="7">
    <source>
        <dbReference type="PROSITE-ProRule" id="PRU00169"/>
    </source>
</evidence>
<dbReference type="GO" id="GO:0032259">
    <property type="term" value="P:methylation"/>
    <property type="evidence" value="ECO:0007669"/>
    <property type="project" value="UniProtKB-KW"/>
</dbReference>